<dbReference type="EMBL" id="SJPY01000010">
    <property type="protein sequence ID" value="TWU35226.1"/>
    <property type="molecule type" value="Genomic_DNA"/>
</dbReference>
<comment type="caution">
    <text evidence="1">The sequence shown here is derived from an EMBL/GenBank/DDBJ whole genome shotgun (WGS) entry which is preliminary data.</text>
</comment>
<reference evidence="1 2" key="1">
    <citation type="submission" date="2019-02" db="EMBL/GenBank/DDBJ databases">
        <title>Deep-cultivation of Planctomycetes and their phenomic and genomic characterization uncovers novel biology.</title>
        <authorList>
            <person name="Wiegand S."/>
            <person name="Jogler M."/>
            <person name="Boedeker C."/>
            <person name="Pinto D."/>
            <person name="Vollmers J."/>
            <person name="Rivas-Marin E."/>
            <person name="Kohn T."/>
            <person name="Peeters S.H."/>
            <person name="Heuer A."/>
            <person name="Rast P."/>
            <person name="Oberbeckmann S."/>
            <person name="Bunk B."/>
            <person name="Jeske O."/>
            <person name="Meyerdierks A."/>
            <person name="Storesund J.E."/>
            <person name="Kallscheuer N."/>
            <person name="Luecker S."/>
            <person name="Lage O.M."/>
            <person name="Pohl T."/>
            <person name="Merkel B.J."/>
            <person name="Hornburger P."/>
            <person name="Mueller R.-W."/>
            <person name="Bruemmer F."/>
            <person name="Labrenz M."/>
            <person name="Spormann A.M."/>
            <person name="Op Den Camp H."/>
            <person name="Overmann J."/>
            <person name="Amann R."/>
            <person name="Jetten M.S.M."/>
            <person name="Mascher T."/>
            <person name="Medema M.H."/>
            <person name="Devos D.P."/>
            <person name="Kaster A.-K."/>
            <person name="Ovreas L."/>
            <person name="Rohde M."/>
            <person name="Galperin M.Y."/>
            <person name="Jogler C."/>
        </authorList>
    </citation>
    <scope>NUCLEOTIDE SEQUENCE [LARGE SCALE GENOMIC DNA]</scope>
    <source>
        <strain evidence="1 2">Q31b</strain>
    </source>
</reference>
<sequence>MITDPISGEIGYPETYNRDAYAFHDRSLGLPTGLLPPP</sequence>
<dbReference type="Proteomes" id="UP000315471">
    <property type="component" value="Unassembled WGS sequence"/>
</dbReference>
<evidence type="ECO:0000313" key="2">
    <source>
        <dbReference type="Proteomes" id="UP000315471"/>
    </source>
</evidence>
<name>A0A5C6DJX8_9BACT</name>
<dbReference type="AlphaFoldDB" id="A0A5C6DJX8"/>
<keyword evidence="2" id="KW-1185">Reference proteome</keyword>
<proteinExistence type="predicted"/>
<organism evidence="1 2">
    <name type="scientific">Novipirellula aureliae</name>
    <dbReference type="NCBI Taxonomy" id="2527966"/>
    <lineage>
        <taxon>Bacteria</taxon>
        <taxon>Pseudomonadati</taxon>
        <taxon>Planctomycetota</taxon>
        <taxon>Planctomycetia</taxon>
        <taxon>Pirellulales</taxon>
        <taxon>Pirellulaceae</taxon>
        <taxon>Novipirellula</taxon>
    </lineage>
</organism>
<accession>A0A5C6DJX8</accession>
<protein>
    <submittedName>
        <fullName evidence="1">Uncharacterized protein</fullName>
    </submittedName>
</protein>
<evidence type="ECO:0000313" key="1">
    <source>
        <dbReference type="EMBL" id="TWU35226.1"/>
    </source>
</evidence>
<gene>
    <name evidence="1" type="ORF">Q31b_53220</name>
</gene>